<name>A0ABR8ZHY9_9FLAO</name>
<dbReference type="SUPFAM" id="SSF56925">
    <property type="entry name" value="OMPA-like"/>
    <property type="match status" value="1"/>
</dbReference>
<dbReference type="InterPro" id="IPR027385">
    <property type="entry name" value="Beta-barrel_OMP"/>
</dbReference>
<dbReference type="Pfam" id="PF13505">
    <property type="entry name" value="OMP_b-brl"/>
    <property type="match status" value="1"/>
</dbReference>
<evidence type="ECO:0000259" key="2">
    <source>
        <dbReference type="Pfam" id="PF13505"/>
    </source>
</evidence>
<evidence type="ECO:0000256" key="1">
    <source>
        <dbReference type="ARBA" id="ARBA00022729"/>
    </source>
</evidence>
<feature type="domain" description="Outer membrane protein beta-barrel" evidence="2">
    <location>
        <begin position="20"/>
        <end position="150"/>
    </location>
</feature>
<proteinExistence type="predicted"/>
<keyword evidence="1" id="KW-0732">Signal</keyword>
<comment type="caution">
    <text evidence="3">The sequence shown here is derived from an EMBL/GenBank/DDBJ whole genome shotgun (WGS) entry which is preliminary data.</text>
</comment>
<keyword evidence="4" id="KW-1185">Reference proteome</keyword>
<gene>
    <name evidence="3" type="ORF">IC610_18190</name>
</gene>
<reference evidence="3 4" key="1">
    <citation type="submission" date="2020-09" db="EMBL/GenBank/DDBJ databases">
        <title>Genome seq and assembly of Chryseobacterium sp.</title>
        <authorList>
            <person name="Chhetri G."/>
        </authorList>
    </citation>
    <scope>NUCLEOTIDE SEQUENCE [LARGE SCALE GENOMIC DNA]</scope>
    <source>
        <strain evidence="3 4">GCR10</strain>
    </source>
</reference>
<sequence length="198" mass="22576">MKRFLLSIAIFCFALSFGQKPQPSLGIDVVSVTPMGDNYLKDGVKNFFGFGLTFQTVFKRNMGFGLELSQAFSEVKNKSVYGDLEKPQLTNFSAYFLYKYPFKNGLNVQGQIGAGIMRLSNQSQYIEDDYRETAAGFLLGSEVSYKFSKNKVVEVFASPKIYFYNSQVEFKDSELNKYYSRSQLLYINVGVRLNLNEK</sequence>
<dbReference type="InterPro" id="IPR011250">
    <property type="entry name" value="OMP/PagP_B-barrel"/>
</dbReference>
<dbReference type="EMBL" id="JACYFS010000008">
    <property type="protein sequence ID" value="MBD8084341.1"/>
    <property type="molecule type" value="Genomic_DNA"/>
</dbReference>
<dbReference type="RefSeq" id="WP_191738116.1">
    <property type="nucleotide sequence ID" value="NZ_JACYFS010000008.1"/>
</dbReference>
<evidence type="ECO:0000313" key="4">
    <source>
        <dbReference type="Proteomes" id="UP000637299"/>
    </source>
</evidence>
<dbReference type="Proteomes" id="UP000637299">
    <property type="component" value="Unassembled WGS sequence"/>
</dbReference>
<accession>A0ABR8ZHY9</accession>
<protein>
    <submittedName>
        <fullName evidence="3">Outer membrane beta-barrel protein</fullName>
    </submittedName>
</protein>
<dbReference type="Gene3D" id="2.40.160.20">
    <property type="match status" value="1"/>
</dbReference>
<evidence type="ECO:0000313" key="3">
    <source>
        <dbReference type="EMBL" id="MBD8084341.1"/>
    </source>
</evidence>
<organism evidence="3 4">
    <name type="scientific">Chryseobacterium caseinilyticum</name>
    <dbReference type="NCBI Taxonomy" id="2771428"/>
    <lineage>
        <taxon>Bacteria</taxon>
        <taxon>Pseudomonadati</taxon>
        <taxon>Bacteroidota</taxon>
        <taxon>Flavobacteriia</taxon>
        <taxon>Flavobacteriales</taxon>
        <taxon>Weeksellaceae</taxon>
        <taxon>Chryseobacterium group</taxon>
        <taxon>Chryseobacterium</taxon>
    </lineage>
</organism>